<proteinExistence type="predicted"/>
<reference evidence="1" key="1">
    <citation type="submission" date="2014-11" db="EMBL/GenBank/DDBJ databases">
        <authorList>
            <person name="Amaro Gonzalez C."/>
        </authorList>
    </citation>
    <scope>NUCLEOTIDE SEQUENCE</scope>
</reference>
<accession>A0A0E9SRK4</accession>
<dbReference type="EMBL" id="GBXM01065409">
    <property type="protein sequence ID" value="JAH43168.1"/>
    <property type="molecule type" value="Transcribed_RNA"/>
</dbReference>
<name>A0A0E9SRK4_ANGAN</name>
<reference evidence="1" key="2">
    <citation type="journal article" date="2015" name="Fish Shellfish Immunol.">
        <title>Early steps in the European eel (Anguilla anguilla)-Vibrio vulnificus interaction in the gills: Role of the RtxA13 toxin.</title>
        <authorList>
            <person name="Callol A."/>
            <person name="Pajuelo D."/>
            <person name="Ebbesson L."/>
            <person name="Teles M."/>
            <person name="MacKenzie S."/>
            <person name="Amaro C."/>
        </authorList>
    </citation>
    <scope>NUCLEOTIDE SEQUENCE</scope>
</reference>
<protein>
    <submittedName>
        <fullName evidence="1">Uncharacterized protein</fullName>
    </submittedName>
</protein>
<organism evidence="1">
    <name type="scientific">Anguilla anguilla</name>
    <name type="common">European freshwater eel</name>
    <name type="synonym">Muraena anguilla</name>
    <dbReference type="NCBI Taxonomy" id="7936"/>
    <lineage>
        <taxon>Eukaryota</taxon>
        <taxon>Metazoa</taxon>
        <taxon>Chordata</taxon>
        <taxon>Craniata</taxon>
        <taxon>Vertebrata</taxon>
        <taxon>Euteleostomi</taxon>
        <taxon>Actinopterygii</taxon>
        <taxon>Neopterygii</taxon>
        <taxon>Teleostei</taxon>
        <taxon>Anguilliformes</taxon>
        <taxon>Anguillidae</taxon>
        <taxon>Anguilla</taxon>
    </lineage>
</organism>
<sequence length="29" mass="3542">MSIMKSLNWLANVMTFQHVQEEIYEIMVR</sequence>
<dbReference type="AlphaFoldDB" id="A0A0E9SRK4"/>
<evidence type="ECO:0000313" key="1">
    <source>
        <dbReference type="EMBL" id="JAH43168.1"/>
    </source>
</evidence>